<protein>
    <recommendedName>
        <fullName evidence="1">eCIS core domain-containing protein</fullName>
    </recommendedName>
</protein>
<organism evidence="2">
    <name type="scientific">hydrothermal vent metagenome</name>
    <dbReference type="NCBI Taxonomy" id="652676"/>
    <lineage>
        <taxon>unclassified sequences</taxon>
        <taxon>metagenomes</taxon>
        <taxon>ecological metagenomes</taxon>
    </lineage>
</organism>
<dbReference type="EMBL" id="CZQE01000293">
    <property type="protein sequence ID" value="CUS45713.1"/>
    <property type="molecule type" value="Genomic_DNA"/>
</dbReference>
<evidence type="ECO:0000259" key="1">
    <source>
        <dbReference type="Pfam" id="PF13699"/>
    </source>
</evidence>
<sequence length="838" mass="90275">MGARVAGPRQTQLAAFSDMLNAAPPVQRLAPMASPDRGGRIAYPAVAQLYDIQAFDSWDDHVAWLLSNHVALPQGLKLQVGSLGTYLNRAPVGSKAVYLPPGQPGLTEAGVALRDSGARGAILLSSSYVEEVGTLPKDERVATLLSTIRHEVQHAENFDEGLVSADPSEAESALDETIAHSENILNAQLGGTKSDAPLWDQVEHLAQAEKYFESAGGARGALKDKAAAALERAQKKVREALAEHGENPAEMIDQYLNLVDFDEDGHKLANKSSAMRTVLQGKFADTGSVAQRAADPAGNRTGMPDNLKSGIEALSGISMDGVKVHYNSASPAQLNAHAYAQGSDIHLAPGQERHLPHEAWHVVQQAQGRVAPTRQMKSGTPVNDDAGLEREADVMGSRAAGMAASATNTALAEPGAGGSATQRVAQLYRLYPVSEQTDQQWNAGKPVRVSEDGNLAVGQDDGYGSHDLWAEAGMIEPTNERLQTSGSRYRVAAGDTTLSGTSPVGNHARTLTKVVPSYGPTGESGEDMTMPDDCGTAAHELTGAMDDDDGKTEMVAVFRNTINLAAAVTTAAEDRPAQMKREILLPFIMAKSNEDVPSLFSFIGVGPSKRNLIDLARLRQLDRPINAFRHAMERMTEIRTVDLPEILEERRQLQDMNPDDGGFAARQQAFKQAETRISTEVTQISDLIRRISPTIIPTLKQIDDLIVASYEKLTPDEKNTFEQRAKINRYADPQPGQAFAISTGGARRAVRRTDGTVQTTYNVHWAGVLMKSGGDTVTMENSAEHIIMPRNTNWIFQMYGAASNAVGKRGQTFHEQNRDVIGAHGEAPTTMTVKPRDA</sequence>
<dbReference type="InterPro" id="IPR025295">
    <property type="entry name" value="eCIS_core_dom"/>
</dbReference>
<feature type="domain" description="eCIS core" evidence="1">
    <location>
        <begin position="303"/>
        <end position="368"/>
    </location>
</feature>
<accession>A0A160TLX0</accession>
<gene>
    <name evidence="2" type="ORF">MGWOODY_Smn446</name>
</gene>
<evidence type="ECO:0000313" key="2">
    <source>
        <dbReference type="EMBL" id="CUS45713.1"/>
    </source>
</evidence>
<proteinExistence type="predicted"/>
<dbReference type="AlphaFoldDB" id="A0A160TLX0"/>
<name>A0A160TLX0_9ZZZZ</name>
<reference evidence="2" key="1">
    <citation type="submission" date="2015-10" db="EMBL/GenBank/DDBJ databases">
        <authorList>
            <person name="Gilbert D.G."/>
        </authorList>
    </citation>
    <scope>NUCLEOTIDE SEQUENCE</scope>
</reference>
<dbReference type="Pfam" id="PF13699">
    <property type="entry name" value="eCIS_core"/>
    <property type="match status" value="1"/>
</dbReference>